<comment type="caution">
    <text evidence="2">The sequence shown here is derived from an EMBL/GenBank/DDBJ whole genome shotgun (WGS) entry which is preliminary data.</text>
</comment>
<evidence type="ECO:0000313" key="3">
    <source>
        <dbReference type="Proteomes" id="UP000631535"/>
    </source>
</evidence>
<organism evidence="2 3">
    <name type="scientific">Streptomyces daqingensis</name>
    <dbReference type="NCBI Taxonomy" id="1472640"/>
    <lineage>
        <taxon>Bacteria</taxon>
        <taxon>Bacillati</taxon>
        <taxon>Actinomycetota</taxon>
        <taxon>Actinomycetes</taxon>
        <taxon>Kitasatosporales</taxon>
        <taxon>Streptomycetaceae</taxon>
        <taxon>Streptomyces</taxon>
    </lineage>
</organism>
<dbReference type="EMBL" id="BMMP01000013">
    <property type="protein sequence ID" value="GGO53687.1"/>
    <property type="molecule type" value="Genomic_DNA"/>
</dbReference>
<dbReference type="Gene3D" id="3.60.10.10">
    <property type="entry name" value="Endonuclease/exonuclease/phosphatase"/>
    <property type="match status" value="1"/>
</dbReference>
<dbReference type="InterPro" id="IPR036691">
    <property type="entry name" value="Endo/exonu/phosph_ase_sf"/>
</dbReference>
<evidence type="ECO:0000313" key="2">
    <source>
        <dbReference type="EMBL" id="GGO53687.1"/>
    </source>
</evidence>
<accession>A0ABQ2MKK1</accession>
<sequence>MLLGAVATLTASGITFSTMSAGAATTDSDAAAAPAAGTAAVKMKVATHNVWRGRAQFKALGHVIGWQEMESAAARKRLREQLPKYSHFLPKSGPAKAVPISWRKDVFKPLDSGSVLTHKGEAKVTPNRYVNWVLLEHRSSQQRFFMVNTHFISGAWSKHPERQGRWKKHAGKLRDVVKNLHGRNTKLPIFVVGDFNRHRKVSLPGNVDYIRVKGAKGVPIDQSYATGSVTTSKVDRLKRFGSDHSAYRFTASF</sequence>
<dbReference type="Proteomes" id="UP000631535">
    <property type="component" value="Unassembled WGS sequence"/>
</dbReference>
<keyword evidence="3" id="KW-1185">Reference proteome</keyword>
<reference evidence="3" key="1">
    <citation type="journal article" date="2019" name="Int. J. Syst. Evol. Microbiol.">
        <title>The Global Catalogue of Microorganisms (GCM) 10K type strain sequencing project: providing services to taxonomists for standard genome sequencing and annotation.</title>
        <authorList>
            <consortium name="The Broad Institute Genomics Platform"/>
            <consortium name="The Broad Institute Genome Sequencing Center for Infectious Disease"/>
            <person name="Wu L."/>
            <person name="Ma J."/>
        </authorList>
    </citation>
    <scope>NUCLEOTIDE SEQUENCE [LARGE SCALE GENOMIC DNA]</scope>
    <source>
        <strain evidence="3">CGMCC 4.7178</strain>
    </source>
</reference>
<keyword evidence="1" id="KW-0732">Signal</keyword>
<name>A0ABQ2MKK1_9ACTN</name>
<protein>
    <recommendedName>
        <fullName evidence="4">Endonuclease/exonuclease/phosphatase domain-containing protein</fullName>
    </recommendedName>
</protein>
<proteinExistence type="predicted"/>
<evidence type="ECO:0008006" key="4">
    <source>
        <dbReference type="Google" id="ProtNLM"/>
    </source>
</evidence>
<feature type="chain" id="PRO_5046142839" description="Endonuclease/exonuclease/phosphatase domain-containing protein" evidence="1">
    <location>
        <begin position="24"/>
        <end position="253"/>
    </location>
</feature>
<feature type="signal peptide" evidence="1">
    <location>
        <begin position="1"/>
        <end position="23"/>
    </location>
</feature>
<gene>
    <name evidence="2" type="ORF">GCM10012287_40930</name>
</gene>
<evidence type="ECO:0000256" key="1">
    <source>
        <dbReference type="SAM" id="SignalP"/>
    </source>
</evidence>
<dbReference type="SUPFAM" id="SSF56219">
    <property type="entry name" value="DNase I-like"/>
    <property type="match status" value="1"/>
</dbReference>